<evidence type="ECO:0000256" key="1">
    <source>
        <dbReference type="ARBA" id="ARBA00004141"/>
    </source>
</evidence>
<keyword evidence="4 5" id="KW-0472">Membrane</keyword>
<dbReference type="InterPro" id="IPR036259">
    <property type="entry name" value="MFS_trans_sf"/>
</dbReference>
<feature type="transmembrane region" description="Helical" evidence="5">
    <location>
        <begin position="260"/>
        <end position="280"/>
    </location>
</feature>
<reference evidence="8" key="1">
    <citation type="submission" date="2025-08" db="UniProtKB">
        <authorList>
            <consortium name="RefSeq"/>
        </authorList>
    </citation>
    <scope>IDENTIFICATION</scope>
</reference>
<keyword evidence="3 5" id="KW-1133">Transmembrane helix</keyword>
<feature type="transmembrane region" description="Helical" evidence="5">
    <location>
        <begin position="350"/>
        <end position="373"/>
    </location>
</feature>
<dbReference type="PROSITE" id="PS50850">
    <property type="entry name" value="MFS"/>
    <property type="match status" value="1"/>
</dbReference>
<organism evidence="7 8">
    <name type="scientific">Erinaceus europaeus</name>
    <name type="common">Western European hedgehog</name>
    <dbReference type="NCBI Taxonomy" id="9365"/>
    <lineage>
        <taxon>Eukaryota</taxon>
        <taxon>Metazoa</taxon>
        <taxon>Chordata</taxon>
        <taxon>Craniata</taxon>
        <taxon>Vertebrata</taxon>
        <taxon>Euteleostomi</taxon>
        <taxon>Mammalia</taxon>
        <taxon>Eutheria</taxon>
        <taxon>Laurasiatheria</taxon>
        <taxon>Eulipotyphla</taxon>
        <taxon>Erinaceidae</taxon>
        <taxon>Erinaceinae</taxon>
        <taxon>Erinaceus</taxon>
    </lineage>
</organism>
<evidence type="ECO:0000256" key="4">
    <source>
        <dbReference type="ARBA" id="ARBA00023136"/>
    </source>
</evidence>
<feature type="transmembrane region" description="Helical" evidence="5">
    <location>
        <begin position="178"/>
        <end position="198"/>
    </location>
</feature>
<keyword evidence="2 5" id="KW-0812">Transmembrane</keyword>
<feature type="domain" description="Major facilitator superfamily (MFS) profile" evidence="6">
    <location>
        <begin position="96"/>
        <end position="461"/>
    </location>
</feature>
<evidence type="ECO:0000259" key="6">
    <source>
        <dbReference type="PROSITE" id="PS50850"/>
    </source>
</evidence>
<dbReference type="PANTHER" id="PTHR24064">
    <property type="entry name" value="SOLUTE CARRIER FAMILY 22 MEMBER"/>
    <property type="match status" value="1"/>
</dbReference>
<keyword evidence="7" id="KW-1185">Reference proteome</keyword>
<dbReference type="Pfam" id="PF07690">
    <property type="entry name" value="MFS_1"/>
    <property type="match status" value="1"/>
</dbReference>
<evidence type="ECO:0000256" key="2">
    <source>
        <dbReference type="ARBA" id="ARBA00022692"/>
    </source>
</evidence>
<dbReference type="SUPFAM" id="SSF103473">
    <property type="entry name" value="MFS general substrate transporter"/>
    <property type="match status" value="1"/>
</dbReference>
<dbReference type="InterPro" id="IPR020846">
    <property type="entry name" value="MFS_dom"/>
</dbReference>
<sequence>MAFHRILDQDGGLGKFQILQMIFLCISTLTVIPYTTLENFTGAMPDHCCWVHLLDNDTISVNDNGTLSQEDLLRVFIPLDSSLRPEKCQHFVHPQWHLLHQKGSFLNMTELNMEPCVDGWVYDCSTFSSTIVTQWDLVCESESLVPVTKFSFMAGMVVGSIVCGHLSDRFGRKIVLKWSILLLAIASTCITFFASFPIYCSLRFLSGISSIAIMTTVILLIVEWTVPQFQALGVTLVSVAMNIAQTALGGLAFAFRDWHILQLVLSVPFFALFLCTRWVAESAQWLVISNRPEEGLKELRKAAHCNGIRDAENTLTIEALTATMQDELKAAQRKPAVLDLFHAPNLRKRICLLSFAGFSTAVSRFGLILNLGYLGSNVFLIQALFGIVAFPGNYAVLFTLNHLGRRISLLSFSFLLGISILATIFVPQGKKRTSFQEIMCISLLLINSGVLKSEEGRDSIQ</sequence>
<dbReference type="RefSeq" id="XP_060032372.1">
    <property type="nucleotide sequence ID" value="XM_060176389.1"/>
</dbReference>
<name>A0ABM3W707_ERIEU</name>
<accession>A0ABM3W707</accession>
<dbReference type="Gene3D" id="1.20.1250.20">
    <property type="entry name" value="MFS general substrate transporter like domains"/>
    <property type="match status" value="1"/>
</dbReference>
<feature type="transmembrane region" description="Helical" evidence="5">
    <location>
        <begin position="379"/>
        <end position="400"/>
    </location>
</feature>
<comment type="subcellular location">
    <subcellularLocation>
        <location evidence="1">Membrane</location>
        <topology evidence="1">Multi-pass membrane protein</topology>
    </subcellularLocation>
</comment>
<feature type="transmembrane region" description="Helical" evidence="5">
    <location>
        <begin position="204"/>
        <end position="222"/>
    </location>
</feature>
<feature type="transmembrane region" description="Helical" evidence="5">
    <location>
        <begin position="234"/>
        <end position="254"/>
    </location>
</feature>
<feature type="transmembrane region" description="Helical" evidence="5">
    <location>
        <begin position="150"/>
        <end position="166"/>
    </location>
</feature>
<evidence type="ECO:0000313" key="7">
    <source>
        <dbReference type="Proteomes" id="UP001652624"/>
    </source>
</evidence>
<evidence type="ECO:0000256" key="5">
    <source>
        <dbReference type="SAM" id="Phobius"/>
    </source>
</evidence>
<feature type="transmembrane region" description="Helical" evidence="5">
    <location>
        <begin position="12"/>
        <end position="34"/>
    </location>
</feature>
<gene>
    <name evidence="8" type="primary">LOC103116521</name>
</gene>
<feature type="transmembrane region" description="Helical" evidence="5">
    <location>
        <begin position="407"/>
        <end position="427"/>
    </location>
</feature>
<dbReference type="Proteomes" id="UP001652624">
    <property type="component" value="Chromosome 17"/>
</dbReference>
<evidence type="ECO:0000313" key="8">
    <source>
        <dbReference type="RefSeq" id="XP_060032372.1"/>
    </source>
</evidence>
<protein>
    <submittedName>
        <fullName evidence="8">Organic anion transporter 7-like</fullName>
    </submittedName>
</protein>
<dbReference type="InterPro" id="IPR011701">
    <property type="entry name" value="MFS"/>
</dbReference>
<proteinExistence type="predicted"/>
<evidence type="ECO:0000256" key="3">
    <source>
        <dbReference type="ARBA" id="ARBA00022989"/>
    </source>
</evidence>
<dbReference type="GeneID" id="103116521"/>